<name>A0A0F9P192_9ZZZZ</name>
<evidence type="ECO:0008006" key="2">
    <source>
        <dbReference type="Google" id="ProtNLM"/>
    </source>
</evidence>
<comment type="caution">
    <text evidence="1">The sequence shown here is derived from an EMBL/GenBank/DDBJ whole genome shotgun (WGS) entry which is preliminary data.</text>
</comment>
<dbReference type="AlphaFoldDB" id="A0A0F9P192"/>
<proteinExistence type="predicted"/>
<dbReference type="EMBL" id="LAZR01002941">
    <property type="protein sequence ID" value="KKN23769.1"/>
    <property type="molecule type" value="Genomic_DNA"/>
</dbReference>
<organism evidence="1">
    <name type="scientific">marine sediment metagenome</name>
    <dbReference type="NCBI Taxonomy" id="412755"/>
    <lineage>
        <taxon>unclassified sequences</taxon>
        <taxon>metagenomes</taxon>
        <taxon>ecological metagenomes</taxon>
    </lineage>
</organism>
<sequence>MPIALDISWQGRSASDFSRVFAAAARVRSFKPVLKEIASEVIGPSIEKDFSVGGRPPWVPLAQSTVRKKSRQGAASPSKILVHSGAMAQAASDHRKYKINRDTLRAAPFKIRYWGYHQVGDGVPQRVIMMLQAADRSEITRIFANYIRTFMVFDPRKAGGRQFTGGGLP</sequence>
<gene>
    <name evidence="1" type="ORF">LCGC14_0901610</name>
</gene>
<evidence type="ECO:0000313" key="1">
    <source>
        <dbReference type="EMBL" id="KKN23769.1"/>
    </source>
</evidence>
<reference evidence="1" key="1">
    <citation type="journal article" date="2015" name="Nature">
        <title>Complex archaea that bridge the gap between prokaryotes and eukaryotes.</title>
        <authorList>
            <person name="Spang A."/>
            <person name="Saw J.H."/>
            <person name="Jorgensen S.L."/>
            <person name="Zaremba-Niedzwiedzka K."/>
            <person name="Martijn J."/>
            <person name="Lind A.E."/>
            <person name="van Eijk R."/>
            <person name="Schleper C."/>
            <person name="Guy L."/>
            <person name="Ettema T.J."/>
        </authorList>
    </citation>
    <scope>NUCLEOTIDE SEQUENCE</scope>
</reference>
<accession>A0A0F9P192</accession>
<protein>
    <recommendedName>
        <fullName evidence="2">Phage virion morphogenesis protein</fullName>
    </recommendedName>
</protein>